<feature type="region of interest" description="Disordered" evidence="1">
    <location>
        <begin position="38"/>
        <end position="74"/>
    </location>
</feature>
<keyword evidence="3" id="KW-1185">Reference proteome</keyword>
<dbReference type="AlphaFoldDB" id="A0A5J9V0K9"/>
<reference evidence="2 3" key="1">
    <citation type="journal article" date="2019" name="Sci. Rep.">
        <title>A high-quality genome of Eragrostis curvula grass provides insights into Poaceae evolution and supports new strategies to enhance forage quality.</title>
        <authorList>
            <person name="Carballo J."/>
            <person name="Santos B.A.C.M."/>
            <person name="Zappacosta D."/>
            <person name="Garbus I."/>
            <person name="Selva J.P."/>
            <person name="Gallo C.A."/>
            <person name="Diaz A."/>
            <person name="Albertini E."/>
            <person name="Caccamo M."/>
            <person name="Echenique V."/>
        </authorList>
    </citation>
    <scope>NUCLEOTIDE SEQUENCE [LARGE SCALE GENOMIC DNA]</scope>
    <source>
        <strain evidence="3">cv. Victoria</strain>
        <tissue evidence="2">Leaf</tissue>
    </source>
</reference>
<accession>A0A5J9V0K9</accession>
<proteinExistence type="predicted"/>
<evidence type="ECO:0000256" key="1">
    <source>
        <dbReference type="SAM" id="MobiDB-lite"/>
    </source>
</evidence>
<comment type="caution">
    <text evidence="2">The sequence shown here is derived from an EMBL/GenBank/DDBJ whole genome shotgun (WGS) entry which is preliminary data.</text>
</comment>
<sequence length="115" mass="12626">MQEYTLEVQLSTPDIDVIPAIPSKLRKMSKPTLFTYFSTSSSANGGSTSTPNTDGNTNAQGLIENTSENRVIEHDPKRAKVEFCFSNIVGDPGNHKPSEHYAVEIRDQAIVAQED</sequence>
<protein>
    <submittedName>
        <fullName evidence="2">Uncharacterized protein</fullName>
    </submittedName>
</protein>
<feature type="compositionally biased region" description="Low complexity" evidence="1">
    <location>
        <begin position="38"/>
        <end position="53"/>
    </location>
</feature>
<dbReference type="Gramene" id="TVU29722">
    <property type="protein sequence ID" value="TVU29722"/>
    <property type="gene ID" value="EJB05_21304"/>
</dbReference>
<dbReference type="EMBL" id="RWGY01000011">
    <property type="protein sequence ID" value="TVU29722.1"/>
    <property type="molecule type" value="Genomic_DNA"/>
</dbReference>
<organism evidence="2 3">
    <name type="scientific">Eragrostis curvula</name>
    <name type="common">weeping love grass</name>
    <dbReference type="NCBI Taxonomy" id="38414"/>
    <lineage>
        <taxon>Eukaryota</taxon>
        <taxon>Viridiplantae</taxon>
        <taxon>Streptophyta</taxon>
        <taxon>Embryophyta</taxon>
        <taxon>Tracheophyta</taxon>
        <taxon>Spermatophyta</taxon>
        <taxon>Magnoliopsida</taxon>
        <taxon>Liliopsida</taxon>
        <taxon>Poales</taxon>
        <taxon>Poaceae</taxon>
        <taxon>PACMAD clade</taxon>
        <taxon>Chloridoideae</taxon>
        <taxon>Eragrostideae</taxon>
        <taxon>Eragrostidinae</taxon>
        <taxon>Eragrostis</taxon>
    </lineage>
</organism>
<evidence type="ECO:0000313" key="3">
    <source>
        <dbReference type="Proteomes" id="UP000324897"/>
    </source>
</evidence>
<gene>
    <name evidence="2" type="ORF">EJB05_21304</name>
</gene>
<dbReference type="Proteomes" id="UP000324897">
    <property type="component" value="Chromosome 1"/>
</dbReference>
<name>A0A5J9V0K9_9POAL</name>
<evidence type="ECO:0000313" key="2">
    <source>
        <dbReference type="EMBL" id="TVU29722.1"/>
    </source>
</evidence>
<feature type="compositionally biased region" description="Polar residues" evidence="1">
    <location>
        <begin position="54"/>
        <end position="69"/>
    </location>
</feature>